<dbReference type="PhylomeDB" id="K4CUS7"/>
<sequence length="203" mass="23925">MHNDAYVIHELYIYLTKWPFIGYSLNYVPLSPMENLVGQGGYSDVYRGDLEDERRIAVKRLVKDSTNMNKEKEFLMELCVIRYVNHPNTTSLVGYCIENGFYLIFKIYPNGTLSKALHNCYFTSARKTNKSLEWPMRYKIALGIARGLHYLHKYCKHRIIHRDIKASNVLLGPDYEPQIQLIKHIFFHNIYRVFSIFTNSCIE</sequence>
<dbReference type="Proteomes" id="UP000004994">
    <property type="component" value="Chromosome 9"/>
</dbReference>
<keyword evidence="3" id="KW-0808">Transferase</keyword>
<dbReference type="eggNOG" id="KOG1187">
    <property type="taxonomic scope" value="Eukaryota"/>
</dbReference>
<evidence type="ECO:0000313" key="12">
    <source>
        <dbReference type="EnsemblPlants" id="Solyc09g072510.1.1"/>
    </source>
</evidence>
<evidence type="ECO:0000256" key="4">
    <source>
        <dbReference type="ARBA" id="ARBA00022741"/>
    </source>
</evidence>
<dbReference type="GO" id="GO:0016301">
    <property type="term" value="F:kinase activity"/>
    <property type="evidence" value="ECO:0000318"/>
    <property type="project" value="GO_Central"/>
</dbReference>
<dbReference type="Gene3D" id="1.10.510.10">
    <property type="entry name" value="Transferase(Phosphotransferase) domain 1"/>
    <property type="match status" value="1"/>
</dbReference>
<protein>
    <recommendedName>
        <fullName evidence="1">non-specific serine/threonine protein kinase</fullName>
        <ecNumber evidence="1">2.7.11.1</ecNumber>
    </recommendedName>
</protein>
<name>K4CUS7_SOLLC</name>
<dbReference type="HOGENOM" id="CLU_000288_21_7_1"/>
<dbReference type="PANTHER" id="PTHR47987">
    <property type="entry name" value="OS08G0249100 PROTEIN"/>
    <property type="match status" value="1"/>
</dbReference>
<keyword evidence="13" id="KW-1185">Reference proteome</keyword>
<dbReference type="InParanoid" id="K4CUS7"/>
<dbReference type="PANTHER" id="PTHR47987:SF3">
    <property type="entry name" value="OS08G0249100 PROTEIN"/>
    <property type="match status" value="1"/>
</dbReference>
<dbReference type="Gramene" id="Solyc09g072510.1.1">
    <property type="protein sequence ID" value="Solyc09g072510.1.1"/>
    <property type="gene ID" value="Solyc09g072510.1"/>
</dbReference>
<feature type="domain" description="Protein kinase" evidence="11">
    <location>
        <begin position="31"/>
        <end position="203"/>
    </location>
</feature>
<evidence type="ECO:0000256" key="3">
    <source>
        <dbReference type="ARBA" id="ARBA00022679"/>
    </source>
</evidence>
<dbReference type="GO" id="GO:0004674">
    <property type="term" value="F:protein serine/threonine kinase activity"/>
    <property type="evidence" value="ECO:0007669"/>
    <property type="project" value="UniProtKB-KW"/>
</dbReference>
<dbReference type="AlphaFoldDB" id="K4CUS7"/>
<dbReference type="PROSITE" id="PS00108">
    <property type="entry name" value="PROTEIN_KINASE_ST"/>
    <property type="match status" value="1"/>
</dbReference>
<evidence type="ECO:0000256" key="5">
    <source>
        <dbReference type="ARBA" id="ARBA00022777"/>
    </source>
</evidence>
<evidence type="ECO:0000256" key="2">
    <source>
        <dbReference type="ARBA" id="ARBA00022527"/>
    </source>
</evidence>
<dbReference type="PaxDb" id="4081-Solyc09g072510.1.1"/>
<dbReference type="Gene3D" id="3.30.200.20">
    <property type="entry name" value="Phosphorylase Kinase, domain 1"/>
    <property type="match status" value="1"/>
</dbReference>
<dbReference type="OMA" id="DAYVIHE"/>
<dbReference type="InterPro" id="IPR011009">
    <property type="entry name" value="Kinase-like_dom_sf"/>
</dbReference>
<dbReference type="InterPro" id="IPR001245">
    <property type="entry name" value="Ser-Thr/Tyr_kinase_cat_dom"/>
</dbReference>
<keyword evidence="2 10" id="KW-0723">Serine/threonine-protein kinase</keyword>
<dbReference type="GO" id="GO:0005524">
    <property type="term" value="F:ATP binding"/>
    <property type="evidence" value="ECO:0007669"/>
    <property type="project" value="UniProtKB-UniRule"/>
</dbReference>
<dbReference type="PROSITE" id="PS50011">
    <property type="entry name" value="PROTEIN_KINASE_DOM"/>
    <property type="match status" value="1"/>
</dbReference>
<keyword evidence="6 9" id="KW-0067">ATP-binding</keyword>
<dbReference type="InterPro" id="IPR017441">
    <property type="entry name" value="Protein_kinase_ATP_BS"/>
</dbReference>
<evidence type="ECO:0000256" key="8">
    <source>
        <dbReference type="ARBA" id="ARBA00048679"/>
    </source>
</evidence>
<comment type="catalytic activity">
    <reaction evidence="8">
        <text>L-seryl-[protein] + ATP = O-phospho-L-seryl-[protein] + ADP + H(+)</text>
        <dbReference type="Rhea" id="RHEA:17989"/>
        <dbReference type="Rhea" id="RHEA-COMP:9863"/>
        <dbReference type="Rhea" id="RHEA-COMP:11604"/>
        <dbReference type="ChEBI" id="CHEBI:15378"/>
        <dbReference type="ChEBI" id="CHEBI:29999"/>
        <dbReference type="ChEBI" id="CHEBI:30616"/>
        <dbReference type="ChEBI" id="CHEBI:83421"/>
        <dbReference type="ChEBI" id="CHEBI:456216"/>
        <dbReference type="EC" id="2.7.11.1"/>
    </reaction>
</comment>
<evidence type="ECO:0000256" key="7">
    <source>
        <dbReference type="ARBA" id="ARBA00047899"/>
    </source>
</evidence>
<reference evidence="12" key="2">
    <citation type="submission" date="2013-04" db="UniProtKB">
        <authorList>
            <consortium name="EnsemblPlants"/>
        </authorList>
    </citation>
    <scope>IDENTIFICATION</scope>
    <source>
        <strain evidence="12">cv. Heinz 1706</strain>
    </source>
</reference>
<dbReference type="InterPro" id="IPR046958">
    <property type="entry name" value="RBK1/2/STUNTED"/>
</dbReference>
<comment type="catalytic activity">
    <reaction evidence="7">
        <text>L-threonyl-[protein] + ATP = O-phospho-L-threonyl-[protein] + ADP + H(+)</text>
        <dbReference type="Rhea" id="RHEA:46608"/>
        <dbReference type="Rhea" id="RHEA-COMP:11060"/>
        <dbReference type="Rhea" id="RHEA-COMP:11605"/>
        <dbReference type="ChEBI" id="CHEBI:15378"/>
        <dbReference type="ChEBI" id="CHEBI:30013"/>
        <dbReference type="ChEBI" id="CHEBI:30616"/>
        <dbReference type="ChEBI" id="CHEBI:61977"/>
        <dbReference type="ChEBI" id="CHEBI:456216"/>
        <dbReference type="EC" id="2.7.11.1"/>
    </reaction>
</comment>
<keyword evidence="4 9" id="KW-0547">Nucleotide-binding</keyword>
<organism evidence="12">
    <name type="scientific">Solanum lycopersicum</name>
    <name type="common">Tomato</name>
    <name type="synonym">Lycopersicon esculentum</name>
    <dbReference type="NCBI Taxonomy" id="4081"/>
    <lineage>
        <taxon>Eukaryota</taxon>
        <taxon>Viridiplantae</taxon>
        <taxon>Streptophyta</taxon>
        <taxon>Embryophyta</taxon>
        <taxon>Tracheophyta</taxon>
        <taxon>Spermatophyta</taxon>
        <taxon>Magnoliopsida</taxon>
        <taxon>eudicotyledons</taxon>
        <taxon>Gunneridae</taxon>
        <taxon>Pentapetalae</taxon>
        <taxon>asterids</taxon>
        <taxon>lamiids</taxon>
        <taxon>Solanales</taxon>
        <taxon>Solanaceae</taxon>
        <taxon>Solanoideae</taxon>
        <taxon>Solaneae</taxon>
        <taxon>Solanum</taxon>
        <taxon>Solanum subgen. Lycopersicon</taxon>
    </lineage>
</organism>
<comment type="similarity">
    <text evidence="10">Belongs to the protein kinase superfamily.</text>
</comment>
<dbReference type="SMART" id="SM00220">
    <property type="entry name" value="S_TKc"/>
    <property type="match status" value="1"/>
</dbReference>
<evidence type="ECO:0000256" key="10">
    <source>
        <dbReference type="RuleBase" id="RU000304"/>
    </source>
</evidence>
<dbReference type="SUPFAM" id="SSF56112">
    <property type="entry name" value="Protein kinase-like (PK-like)"/>
    <property type="match status" value="1"/>
</dbReference>
<dbReference type="InterPro" id="IPR008271">
    <property type="entry name" value="Ser/Thr_kinase_AS"/>
</dbReference>
<evidence type="ECO:0000256" key="9">
    <source>
        <dbReference type="PROSITE-ProRule" id="PRU10141"/>
    </source>
</evidence>
<accession>K4CUS7</accession>
<evidence type="ECO:0000256" key="6">
    <source>
        <dbReference type="ARBA" id="ARBA00022840"/>
    </source>
</evidence>
<dbReference type="EC" id="2.7.11.1" evidence="1"/>
<keyword evidence="5" id="KW-0418">Kinase</keyword>
<dbReference type="InterPro" id="IPR000719">
    <property type="entry name" value="Prot_kinase_dom"/>
</dbReference>
<proteinExistence type="inferred from homology"/>
<dbReference type="EnsemblPlants" id="Solyc09g072510.1.1">
    <property type="protein sequence ID" value="Solyc09g072510.1.1"/>
    <property type="gene ID" value="Solyc09g072510.1"/>
</dbReference>
<dbReference type="Pfam" id="PF07714">
    <property type="entry name" value="PK_Tyr_Ser-Thr"/>
    <property type="match status" value="1"/>
</dbReference>
<feature type="binding site" evidence="9">
    <location>
        <position position="59"/>
    </location>
    <ligand>
        <name>ATP</name>
        <dbReference type="ChEBI" id="CHEBI:30616"/>
    </ligand>
</feature>
<dbReference type="FunFam" id="1.10.510.10:FF:001023">
    <property type="entry name" value="Os07g0541700 protein"/>
    <property type="match status" value="1"/>
</dbReference>
<evidence type="ECO:0000256" key="1">
    <source>
        <dbReference type="ARBA" id="ARBA00012513"/>
    </source>
</evidence>
<evidence type="ECO:0000259" key="11">
    <source>
        <dbReference type="PROSITE" id="PS50011"/>
    </source>
</evidence>
<reference evidence="12" key="1">
    <citation type="journal article" date="2012" name="Nature">
        <title>The tomato genome sequence provides insights into fleshy fruit evolution.</title>
        <authorList>
            <consortium name="Tomato Genome Consortium"/>
        </authorList>
    </citation>
    <scope>NUCLEOTIDE SEQUENCE [LARGE SCALE GENOMIC DNA]</scope>
    <source>
        <strain evidence="12">cv. Heinz 1706</strain>
    </source>
</reference>
<dbReference type="PROSITE" id="PS00107">
    <property type="entry name" value="PROTEIN_KINASE_ATP"/>
    <property type="match status" value="1"/>
</dbReference>
<evidence type="ECO:0000313" key="13">
    <source>
        <dbReference type="Proteomes" id="UP000004994"/>
    </source>
</evidence>